<dbReference type="Proteomes" id="UP000838821">
    <property type="component" value="Unassembled WGS sequence"/>
</dbReference>
<dbReference type="PANTHER" id="PTHR30193">
    <property type="entry name" value="ABC TRANSPORTER PERMEASE PROTEIN"/>
    <property type="match status" value="1"/>
</dbReference>
<organism evidence="9 10">
    <name type="scientific">Paenibacillus allorhizoplanae</name>
    <dbReference type="NCBI Taxonomy" id="2905648"/>
    <lineage>
        <taxon>Bacteria</taxon>
        <taxon>Bacillati</taxon>
        <taxon>Bacillota</taxon>
        <taxon>Bacilli</taxon>
        <taxon>Bacillales</taxon>
        <taxon>Paenibacillaceae</taxon>
        <taxon>Paenibacillus</taxon>
    </lineage>
</organism>
<evidence type="ECO:0000256" key="6">
    <source>
        <dbReference type="ARBA" id="ARBA00023136"/>
    </source>
</evidence>
<dbReference type="PROSITE" id="PS50928">
    <property type="entry name" value="ABC_TM1"/>
    <property type="match status" value="1"/>
</dbReference>
<keyword evidence="4 7" id="KW-0812">Transmembrane</keyword>
<dbReference type="RefSeq" id="WP_236291257.1">
    <property type="nucleotide sequence ID" value="NZ_CAKMMW010000020.1"/>
</dbReference>
<comment type="subcellular location">
    <subcellularLocation>
        <location evidence="1 7">Cell membrane</location>
        <topology evidence="1 7">Multi-pass membrane protein</topology>
    </subcellularLocation>
</comment>
<feature type="transmembrane region" description="Helical" evidence="7">
    <location>
        <begin position="159"/>
        <end position="186"/>
    </location>
</feature>
<evidence type="ECO:0000313" key="9">
    <source>
        <dbReference type="EMBL" id="CAH1221240.1"/>
    </source>
</evidence>
<evidence type="ECO:0000256" key="1">
    <source>
        <dbReference type="ARBA" id="ARBA00004651"/>
    </source>
</evidence>
<dbReference type="InterPro" id="IPR035906">
    <property type="entry name" value="MetI-like_sf"/>
</dbReference>
<evidence type="ECO:0000259" key="8">
    <source>
        <dbReference type="PROSITE" id="PS50928"/>
    </source>
</evidence>
<dbReference type="InterPro" id="IPR051393">
    <property type="entry name" value="ABC_transporter_permease"/>
</dbReference>
<keyword evidence="10" id="KW-1185">Reference proteome</keyword>
<evidence type="ECO:0000313" key="10">
    <source>
        <dbReference type="Proteomes" id="UP000838821"/>
    </source>
</evidence>
<keyword evidence="6 7" id="KW-0472">Membrane</keyword>
<keyword evidence="5 7" id="KW-1133">Transmembrane helix</keyword>
<dbReference type="PANTHER" id="PTHR30193:SF37">
    <property type="entry name" value="INNER MEMBRANE ABC TRANSPORTER PERMEASE PROTEIN YCJO"/>
    <property type="match status" value="1"/>
</dbReference>
<dbReference type="InterPro" id="IPR000515">
    <property type="entry name" value="MetI-like"/>
</dbReference>
<evidence type="ECO:0000256" key="5">
    <source>
        <dbReference type="ARBA" id="ARBA00022989"/>
    </source>
</evidence>
<dbReference type="SUPFAM" id="SSF161098">
    <property type="entry name" value="MetI-like"/>
    <property type="match status" value="1"/>
</dbReference>
<evidence type="ECO:0000256" key="2">
    <source>
        <dbReference type="ARBA" id="ARBA00022448"/>
    </source>
</evidence>
<keyword evidence="3" id="KW-1003">Cell membrane</keyword>
<feature type="domain" description="ABC transmembrane type-1" evidence="8">
    <location>
        <begin position="72"/>
        <end position="288"/>
    </location>
</feature>
<evidence type="ECO:0000256" key="3">
    <source>
        <dbReference type="ARBA" id="ARBA00022475"/>
    </source>
</evidence>
<gene>
    <name evidence="9" type="primary">melD_15</name>
    <name evidence="9" type="ORF">PAECIP111891_05143</name>
</gene>
<evidence type="ECO:0000256" key="4">
    <source>
        <dbReference type="ARBA" id="ARBA00022692"/>
    </source>
</evidence>
<feature type="transmembrane region" description="Helical" evidence="7">
    <location>
        <begin position="109"/>
        <end position="129"/>
    </location>
</feature>
<proteinExistence type="inferred from homology"/>
<feature type="transmembrane region" description="Helical" evidence="7">
    <location>
        <begin position="265"/>
        <end position="289"/>
    </location>
</feature>
<dbReference type="Pfam" id="PF00528">
    <property type="entry name" value="BPD_transp_1"/>
    <property type="match status" value="1"/>
</dbReference>
<evidence type="ECO:0000256" key="7">
    <source>
        <dbReference type="RuleBase" id="RU363032"/>
    </source>
</evidence>
<feature type="transmembrane region" description="Helical" evidence="7">
    <location>
        <begin position="12"/>
        <end position="35"/>
    </location>
</feature>
<comment type="similarity">
    <text evidence="7">Belongs to the binding-protein-dependent transport system permease family.</text>
</comment>
<accession>A0ABN8GYU4</accession>
<feature type="transmembrane region" description="Helical" evidence="7">
    <location>
        <begin position="206"/>
        <end position="227"/>
    </location>
</feature>
<dbReference type="EMBL" id="CAKMMW010000020">
    <property type="protein sequence ID" value="CAH1221240.1"/>
    <property type="molecule type" value="Genomic_DNA"/>
</dbReference>
<comment type="caution">
    <text evidence="9">The sequence shown here is derived from an EMBL/GenBank/DDBJ whole genome shotgun (WGS) entry which is preliminary data.</text>
</comment>
<keyword evidence="2 7" id="KW-0813">Transport</keyword>
<name>A0ABN8GYU4_9BACL</name>
<protein>
    <submittedName>
        <fullName evidence="9">Melibiose/raffinose/stachyose import permease protein MelD</fullName>
    </submittedName>
</protein>
<sequence length="299" mass="33376">MRSKGSLNLKTFWIGILFLLPISIMIVTFMLVPVFQTMYYSFTNWDGLGEYRFIGFRNYQRIFSDASFVRTMYRTLWMGVAIALLTNAIGMLLALAVNQAFKTKNVMRTLFYFPKLLPIVLGAYVWGYILDTNNGLMNKILSSLMGKPIKVLWVDSPDFVAYTIILVAVWQLTGPIMIVYLAALQFVPNEIKEAAIMDGASPSRKFFSIILPMIAPGITVNTLIGLASGLKLFDLPFALTGGGPARASETLAIRIYRNAFQSLDLAYGMAAACVLVIFVLAITLLFVVVTKKYEGRAYE</sequence>
<dbReference type="Gene3D" id="1.10.3720.10">
    <property type="entry name" value="MetI-like"/>
    <property type="match status" value="1"/>
</dbReference>
<feature type="transmembrane region" description="Helical" evidence="7">
    <location>
        <begin position="76"/>
        <end position="97"/>
    </location>
</feature>
<reference evidence="9" key="1">
    <citation type="submission" date="2022-01" db="EMBL/GenBank/DDBJ databases">
        <authorList>
            <person name="Criscuolo A."/>
        </authorList>
    </citation>
    <scope>NUCLEOTIDE SEQUENCE</scope>
    <source>
        <strain evidence="9">CIP111891</strain>
    </source>
</reference>
<dbReference type="CDD" id="cd06261">
    <property type="entry name" value="TM_PBP2"/>
    <property type="match status" value="1"/>
</dbReference>